<dbReference type="Proteomes" id="UP000324595">
    <property type="component" value="Unassembled WGS sequence"/>
</dbReference>
<evidence type="ECO:0000313" key="5">
    <source>
        <dbReference type="Proteomes" id="UP000324595"/>
    </source>
</evidence>
<dbReference type="Pfam" id="PF13205">
    <property type="entry name" value="Big_5"/>
    <property type="match status" value="1"/>
</dbReference>
<proteinExistence type="predicted"/>
<name>A0A5D3YEY5_9BACT</name>
<dbReference type="AlphaFoldDB" id="A0A5D3YEY5"/>
<comment type="caution">
    <text evidence="4">The sequence shown here is derived from an EMBL/GenBank/DDBJ whole genome shotgun (WGS) entry which is preliminary data.</text>
</comment>
<feature type="region of interest" description="Disordered" evidence="2">
    <location>
        <begin position="973"/>
        <end position="1021"/>
    </location>
</feature>
<gene>
    <name evidence="4" type="ORF">LX73_2526</name>
</gene>
<accession>A0A5D3YEY5</accession>
<dbReference type="InterPro" id="IPR036415">
    <property type="entry name" value="Lamin_tail_dom_sf"/>
</dbReference>
<evidence type="ECO:0000259" key="3">
    <source>
        <dbReference type="PROSITE" id="PS51841"/>
    </source>
</evidence>
<dbReference type="EMBL" id="VNHY01000005">
    <property type="protein sequence ID" value="TYP91700.1"/>
    <property type="molecule type" value="Genomic_DNA"/>
</dbReference>
<organism evidence="4 5">
    <name type="scientific">Fodinibius salinus</name>
    <dbReference type="NCBI Taxonomy" id="860790"/>
    <lineage>
        <taxon>Bacteria</taxon>
        <taxon>Pseudomonadati</taxon>
        <taxon>Balneolota</taxon>
        <taxon>Balneolia</taxon>
        <taxon>Balneolales</taxon>
        <taxon>Balneolaceae</taxon>
        <taxon>Fodinibius</taxon>
    </lineage>
</organism>
<keyword evidence="1" id="KW-0732">Signal</keyword>
<dbReference type="SUPFAM" id="SSF74853">
    <property type="entry name" value="Lamin A/C globular tail domain"/>
    <property type="match status" value="3"/>
</dbReference>
<reference evidence="4 5" key="1">
    <citation type="submission" date="2019-07" db="EMBL/GenBank/DDBJ databases">
        <title>Genomic Encyclopedia of Archaeal and Bacterial Type Strains, Phase II (KMG-II): from individual species to whole genera.</title>
        <authorList>
            <person name="Goeker M."/>
        </authorList>
    </citation>
    <scope>NUCLEOTIDE SEQUENCE [LARGE SCALE GENOMIC DNA]</scope>
    <source>
        <strain evidence="4 5">DSM 21935</strain>
    </source>
</reference>
<evidence type="ECO:0000313" key="4">
    <source>
        <dbReference type="EMBL" id="TYP91700.1"/>
    </source>
</evidence>
<feature type="domain" description="LTD" evidence="3">
    <location>
        <begin position="807"/>
        <end position="972"/>
    </location>
</feature>
<dbReference type="InterPro" id="IPR014755">
    <property type="entry name" value="Cu-Rt/internalin_Ig-like"/>
</dbReference>
<feature type="domain" description="LTD" evidence="3">
    <location>
        <begin position="302"/>
        <end position="421"/>
    </location>
</feature>
<evidence type="ECO:0000256" key="1">
    <source>
        <dbReference type="ARBA" id="ARBA00022729"/>
    </source>
</evidence>
<feature type="domain" description="LTD" evidence="3">
    <location>
        <begin position="563"/>
        <end position="673"/>
    </location>
</feature>
<dbReference type="PROSITE" id="PS51841">
    <property type="entry name" value="LTD"/>
    <property type="match status" value="3"/>
</dbReference>
<keyword evidence="5" id="KW-1185">Reference proteome</keyword>
<sequence>MTILSAFFITANSFAQTNFEDGFEDEDFTNNPTWSGEDSEFTVVDDSPNFLLQLNASTSPAYLTTPSTDVNGTWTFYIEFRGFEPSGSNQAEIFLMSDIADLEGAVNGYAVQVGESGNDFFKIVRYDSGSEAATVLTGTTVVQSGGTYTVRVNRDGSGNWQMEVSDNYGGPYNTNISGTDNTHTNASYLGPRINFTSTRSDKFYMDFKIDLPPFDVTQASVSGSQVDVTFNRGYNQSTVDASDFSIDNGIGTPSTSSVTFPNTTTVRLDYGSTNFPSDEYTVTVNDVDDQNGNTIAANTTTSFVIFGAFAQGDVIINEFRYDPPTGRQEYIELKNTSSKFLNLQNWELGDDGGTSTISYSNLTLRPDSFLVVSADTSSLFNEFGNRAYVSMGGLAGFNNGGDVVQINTSSGTQADSLRYTDEWGGENIALERRSDTAPATMQANWGDSPSSLGGTPGLTNEIPSDNTPPFFTDLFAVDETTLRLGFSEPITASSATNSSNYQITPNRKIQLVSAQDDSVTLVLSSPLTDGESYDVTASNISDIFGNTLSGATRSFDFLKIDEALSRDIVINEVLYNPDDQGTADFVELYNTTDKNFDLSNWTISDASSTSSIPANTQLKANEYLVVTGDAVFANSVPNAIQLSGFPAFNNSSGDIVQLKNSNGESIDSLRYATTWGGSQEGTSMERIDPSAASNDASNWQTSTANNGFSAGVENPSLQPDTTPPEAVFSKTLPGGNIKVQFNEFIQLTQSLSFQSGGQKLQVAEYDSVNANSIILDGGQSKSTGAAAKVTIQNLTDFVGNTTNSTEIPIAQSISANQKNIVINEIMYNPLDESDDNQPDQSEYIELRNASESAVSLEGLVLHDEPDENGVVRELVPVSSNAKWVPAGGHVLIYADKTTTFKQSNVANFFDISTPEQRSLMRIDRTTLSLASNDDAIYIADSTGANIDSVFYDESWQNPNLIDTRGIALERISPEGTSNDKTNWGSSVNPKGGTPNSENSIFQPQSEPPAETGISFSPNPFTPDGNGDKDNLFINYTLDQQDYLIKVRIYDRYGRLVKELADGKQAGFSGQLIWDGRKDDGGRNRIGIYIVVFEAFDSASGKDKAFKKPVVLARPLN</sequence>
<feature type="compositionally biased region" description="Polar residues" evidence="2">
    <location>
        <begin position="974"/>
        <end position="1004"/>
    </location>
</feature>
<dbReference type="InterPro" id="IPR001322">
    <property type="entry name" value="Lamin_tail_dom"/>
</dbReference>
<dbReference type="Gene3D" id="2.60.40.4070">
    <property type="match status" value="1"/>
</dbReference>
<dbReference type="Gene3D" id="2.60.40.1260">
    <property type="entry name" value="Lamin Tail domain"/>
    <property type="match status" value="2"/>
</dbReference>
<protein>
    <submittedName>
        <fullName evidence="4">Ig-like domain-containing protein</fullName>
    </submittedName>
</protein>
<dbReference type="Gene3D" id="2.60.40.1220">
    <property type="match status" value="2"/>
</dbReference>
<dbReference type="Pfam" id="PF00932">
    <property type="entry name" value="LTD"/>
    <property type="match status" value="3"/>
</dbReference>
<evidence type="ECO:0000256" key="2">
    <source>
        <dbReference type="SAM" id="MobiDB-lite"/>
    </source>
</evidence>
<dbReference type="InterPro" id="IPR032812">
    <property type="entry name" value="SbsA_Ig"/>
</dbReference>